<dbReference type="EMBL" id="RQFT01000003">
    <property type="protein sequence ID" value="TGL08506.1"/>
    <property type="molecule type" value="Genomic_DNA"/>
</dbReference>
<dbReference type="Proteomes" id="UP000297641">
    <property type="component" value="Unassembled WGS sequence"/>
</dbReference>
<organism evidence="1 2">
    <name type="scientific">Leptospira bouyouniensis</name>
    <dbReference type="NCBI Taxonomy" id="2484911"/>
    <lineage>
        <taxon>Bacteria</taxon>
        <taxon>Pseudomonadati</taxon>
        <taxon>Spirochaetota</taxon>
        <taxon>Spirochaetia</taxon>
        <taxon>Leptospirales</taxon>
        <taxon>Leptospiraceae</taxon>
        <taxon>Leptospira</taxon>
    </lineage>
</organism>
<proteinExistence type="predicted"/>
<evidence type="ECO:0000313" key="2">
    <source>
        <dbReference type="Proteomes" id="UP000297641"/>
    </source>
</evidence>
<dbReference type="RefSeq" id="WP_135770326.1">
    <property type="nucleotide sequence ID" value="NZ_RQFT01000003.1"/>
</dbReference>
<accession>A0A7I0HW46</accession>
<comment type="caution">
    <text evidence="1">The sequence shown here is derived from an EMBL/GenBank/DDBJ whole genome shotgun (WGS) entry which is preliminary data.</text>
</comment>
<protein>
    <submittedName>
        <fullName evidence="1">Uncharacterized protein</fullName>
    </submittedName>
</protein>
<evidence type="ECO:0000313" key="1">
    <source>
        <dbReference type="EMBL" id="TGL08506.1"/>
    </source>
</evidence>
<sequence>MSLCHPEKGNVSCGACCGLFNLKLTTKEYTNLLLERTNEFKKTVDFSIRHSFPIYRKDRETKEGSIPKKDEMTYNCPFLGYVDETKHRIGCMIHPIFTGDPKSQNFSFYGTSICQAYDCKTKEGALADLWEDLFVEIAKDSIEFSFLSADHIFTYAVEKFFAHSLLNTETMFHLNRLELMELFRIRLETSASKNFTSFEINYDIFLTLESVERYLSSELGSEWNQWKLEWEKKNPNRGEVSGSFDK</sequence>
<name>A0A7I0HW46_9LEPT</name>
<reference evidence="1 2" key="1">
    <citation type="journal article" date="2019" name="PLoS Negl. Trop. Dis.">
        <title>Revisiting the worldwide diversity of Leptospira species in the environment.</title>
        <authorList>
            <person name="Vincent A.T."/>
            <person name="Schiettekatte O."/>
            <person name="Bourhy P."/>
            <person name="Veyrier F.J."/>
            <person name="Picardeau M."/>
        </authorList>
    </citation>
    <scope>NUCLEOTIDE SEQUENCE [LARGE SCALE GENOMIC DNA]</scope>
    <source>
        <strain evidence="1 2">201800273</strain>
    </source>
</reference>
<gene>
    <name evidence="1" type="ORF">EHQ43_05565</name>
</gene>
<dbReference type="AlphaFoldDB" id="A0A7I0HW46"/>